<evidence type="ECO:0000313" key="1">
    <source>
        <dbReference type="EMBL" id="AND42612.1"/>
    </source>
</evidence>
<organism evidence="1 2">
    <name type="scientific">Cytobacillus oceanisediminis 2691</name>
    <dbReference type="NCBI Taxonomy" id="1196031"/>
    <lineage>
        <taxon>Bacteria</taxon>
        <taxon>Bacillati</taxon>
        <taxon>Bacillota</taxon>
        <taxon>Bacilli</taxon>
        <taxon>Bacillales</taxon>
        <taxon>Bacillaceae</taxon>
        <taxon>Cytobacillus</taxon>
    </lineage>
</organism>
<dbReference type="STRING" id="1196031.A361_26835"/>
<sequence length="339" mass="39725">MEIKITDFVGKGSSLLFSFPLYTKIKFDLEVESRDEIEVLDYNEEFGPTILNHTEYIEGMDFRFLKTIFLKEHNIYSYCPECKRDNYIVSNGLEAILDNDTDDILTIGTNISSAEENEAHEQYALEKLQSRAKEFFEKVFGETNTIQLKFHCTSKHKHKMYVIFHLTEDGYLIKTGQYPSIMDFEKFKNLDEIFGKDNVSKKDFRTATILKTHNYGVAAFLYLRRIFERLIILKAQTAISEGLLREEDFEKKKMQEKVKQLHELGKIPDYLNENKTFIYGILSKGLHQLTEKDCLANYEPLKEAILIILKENSDLEKREKIKKETSKKLNSIHTEMKSK</sequence>
<dbReference type="AlphaFoldDB" id="A0A160MGU1"/>
<dbReference type="Proteomes" id="UP000077856">
    <property type="component" value="Chromosome"/>
</dbReference>
<evidence type="ECO:0000313" key="2">
    <source>
        <dbReference type="Proteomes" id="UP000077856"/>
    </source>
</evidence>
<dbReference type="EMBL" id="CP015506">
    <property type="protein sequence ID" value="AND42612.1"/>
    <property type="molecule type" value="Genomic_DNA"/>
</dbReference>
<accession>A0A160MGU1</accession>
<gene>
    <name evidence="1" type="ORF">A361_26835</name>
</gene>
<dbReference type="eggNOG" id="ENOG502ZZYV">
    <property type="taxonomic scope" value="Bacteria"/>
</dbReference>
<name>A0A160MGU1_9BACI</name>
<reference evidence="1 2" key="1">
    <citation type="submission" date="2016-04" db="EMBL/GenBank/DDBJ databases">
        <title>Complete genome sequence of Bacillus oceanisediminis strain 2691.</title>
        <authorList>
            <person name="Jeong H."/>
            <person name="Kim H.J."/>
            <person name="Lee D.-W."/>
        </authorList>
    </citation>
    <scope>NUCLEOTIDE SEQUENCE [LARGE SCALE GENOMIC DNA]</scope>
    <source>
        <strain evidence="1 2">2691</strain>
    </source>
</reference>
<dbReference type="KEGG" id="bon:A361_26835"/>
<protein>
    <submittedName>
        <fullName evidence="1">Uncharacterized protein</fullName>
    </submittedName>
</protein>
<dbReference type="RefSeq" id="WP_019382801.1">
    <property type="nucleotide sequence ID" value="NZ_CP015506.1"/>
</dbReference>
<proteinExistence type="predicted"/>